<organism evidence="7 8">
    <name type="scientific">Hypothenemus hampei</name>
    <name type="common">Coffee berry borer</name>
    <dbReference type="NCBI Taxonomy" id="57062"/>
    <lineage>
        <taxon>Eukaryota</taxon>
        <taxon>Metazoa</taxon>
        <taxon>Ecdysozoa</taxon>
        <taxon>Arthropoda</taxon>
        <taxon>Hexapoda</taxon>
        <taxon>Insecta</taxon>
        <taxon>Pterygota</taxon>
        <taxon>Neoptera</taxon>
        <taxon>Endopterygota</taxon>
        <taxon>Coleoptera</taxon>
        <taxon>Polyphaga</taxon>
        <taxon>Cucujiformia</taxon>
        <taxon>Curculionidae</taxon>
        <taxon>Scolytinae</taxon>
        <taxon>Hypothenemus</taxon>
    </lineage>
</organism>
<dbReference type="EMBL" id="JBDJPC010000007">
    <property type="protein sequence ID" value="KAL1494199.1"/>
    <property type="molecule type" value="Genomic_DNA"/>
</dbReference>
<keyword evidence="5" id="KW-0812">Transmembrane</keyword>
<dbReference type="AlphaFoldDB" id="A0ABD1EHP2"/>
<keyword evidence="8" id="KW-1185">Reference proteome</keyword>
<evidence type="ECO:0000256" key="3">
    <source>
        <dbReference type="ARBA" id="ARBA00022525"/>
    </source>
</evidence>
<evidence type="ECO:0000256" key="6">
    <source>
        <dbReference type="SAM" id="SignalP"/>
    </source>
</evidence>
<feature type="signal peptide" evidence="6">
    <location>
        <begin position="1"/>
        <end position="22"/>
    </location>
</feature>
<protein>
    <recommendedName>
        <fullName evidence="9">Protein yellow</fullName>
    </recommendedName>
</protein>
<keyword evidence="4 6" id="KW-0732">Signal</keyword>
<keyword evidence="5" id="KW-1133">Transmembrane helix</keyword>
<dbReference type="InterPro" id="IPR011042">
    <property type="entry name" value="6-blade_b-propeller_TolB-like"/>
</dbReference>
<dbReference type="PANTHER" id="PTHR10009">
    <property type="entry name" value="PROTEIN YELLOW-RELATED"/>
    <property type="match status" value="1"/>
</dbReference>
<reference evidence="7 8" key="1">
    <citation type="submission" date="2024-05" db="EMBL/GenBank/DDBJ databases">
        <title>Genetic variation in Jamaican populations of the coffee berry borer (Hypothenemus hampei).</title>
        <authorList>
            <person name="Errbii M."/>
            <person name="Myrie A."/>
        </authorList>
    </citation>
    <scope>NUCLEOTIDE SEQUENCE [LARGE SCALE GENOMIC DNA]</scope>
    <source>
        <strain evidence="7">JA-Hopewell-2020-01-JO</strain>
        <tissue evidence="7">Whole body</tissue>
    </source>
</reference>
<feature type="chain" id="PRO_5044858495" description="Protein yellow" evidence="6">
    <location>
        <begin position="23"/>
        <end position="459"/>
    </location>
</feature>
<dbReference type="Proteomes" id="UP001566132">
    <property type="component" value="Unassembled WGS sequence"/>
</dbReference>
<dbReference type="GO" id="GO:0005576">
    <property type="term" value="C:extracellular region"/>
    <property type="evidence" value="ECO:0007669"/>
    <property type="project" value="UniProtKB-SubCell"/>
</dbReference>
<evidence type="ECO:0000313" key="8">
    <source>
        <dbReference type="Proteomes" id="UP001566132"/>
    </source>
</evidence>
<name>A0ABD1EHP2_HYPHA</name>
<sequence length="459" mass="52227">MSFPINCLHLLIAIMIFAPLTANKLNISYQWKILDFDFGSVEKRQAAIQEKSFVPENNLPLGLEVYKTRIFVTVPRWKFGVAASLAYFDRTNAQMESPILKPYPNWDAHRSLGGEPPEIVSPFRIRADQCGRLWVLDTGLEGLLEEIPRVYKNTTLMIYDLHNDQLLRSYEVPYDQTTEDSFFANIAVEDENCQDTYAYLGDLGAPALLVYSWKQNRSWKVKHNFFHIKPLAGDMTVAGINFQWTDGLFGLALRPEKTGYSTLFFHPMTSFDEFSVNTKVLRDEAIATNKSNYYEFKYLGSRGPKSQSGASFLDKRTGVLFYALVNLNAVACWRTTNPGYSMESQGRVYMNNVTMVFPNDVKVDNDGNVWVLSDRLPEFMYTSLDYSQVNFRILSAKVSEAIKGTACASKLVKNPEIMQVIENKIGVSKTQNKKNSAWNYNGLPILSYVILSAFAIFVR</sequence>
<accession>A0ABD1EHP2</accession>
<evidence type="ECO:0000256" key="2">
    <source>
        <dbReference type="ARBA" id="ARBA00009127"/>
    </source>
</evidence>
<evidence type="ECO:0000256" key="5">
    <source>
        <dbReference type="SAM" id="Phobius"/>
    </source>
</evidence>
<dbReference type="PRINTS" id="PR01366">
    <property type="entry name" value="ROYALJELLY"/>
</dbReference>
<evidence type="ECO:0008006" key="9">
    <source>
        <dbReference type="Google" id="ProtNLM"/>
    </source>
</evidence>
<evidence type="ECO:0000256" key="4">
    <source>
        <dbReference type="ARBA" id="ARBA00022729"/>
    </source>
</evidence>
<comment type="caution">
    <text evidence="7">The sequence shown here is derived from an EMBL/GenBank/DDBJ whole genome shotgun (WGS) entry which is preliminary data.</text>
</comment>
<evidence type="ECO:0000256" key="1">
    <source>
        <dbReference type="ARBA" id="ARBA00004613"/>
    </source>
</evidence>
<dbReference type="InterPro" id="IPR017996">
    <property type="entry name" value="MRJP/yellow-related"/>
</dbReference>
<dbReference type="Gene3D" id="2.120.10.30">
    <property type="entry name" value="TolB, C-terminal domain"/>
    <property type="match status" value="1"/>
</dbReference>
<proteinExistence type="inferred from homology"/>
<dbReference type="Pfam" id="PF03022">
    <property type="entry name" value="MRJP"/>
    <property type="match status" value="1"/>
</dbReference>
<gene>
    <name evidence="7" type="ORF">ABEB36_009833</name>
</gene>
<comment type="subcellular location">
    <subcellularLocation>
        <location evidence="1">Secreted</location>
    </subcellularLocation>
</comment>
<keyword evidence="5" id="KW-0472">Membrane</keyword>
<keyword evidence="3" id="KW-0964">Secreted</keyword>
<evidence type="ECO:0000313" key="7">
    <source>
        <dbReference type="EMBL" id="KAL1494199.1"/>
    </source>
</evidence>
<dbReference type="PANTHER" id="PTHR10009:SF12">
    <property type="entry name" value="LD43175P"/>
    <property type="match status" value="1"/>
</dbReference>
<comment type="similarity">
    <text evidence="2">Belongs to the major royal jelly protein family.</text>
</comment>
<feature type="transmembrane region" description="Helical" evidence="5">
    <location>
        <begin position="438"/>
        <end position="458"/>
    </location>
</feature>